<dbReference type="eggNOG" id="ENOG502Z7YX">
    <property type="taxonomic scope" value="Bacteria"/>
</dbReference>
<organism evidence="10 11">
    <name type="scientific">Gloeobacter kilaueensis (strain ATCC BAA-2537 / CCAP 1431/1 / ULC 316 / JS1)</name>
    <dbReference type="NCBI Taxonomy" id="1183438"/>
    <lineage>
        <taxon>Bacteria</taxon>
        <taxon>Bacillati</taxon>
        <taxon>Cyanobacteriota</taxon>
        <taxon>Cyanophyceae</taxon>
        <taxon>Gloeobacterales</taxon>
        <taxon>Gloeobacteraceae</taxon>
        <taxon>Gloeobacter</taxon>
    </lineage>
</organism>
<evidence type="ECO:0000256" key="8">
    <source>
        <dbReference type="ARBA" id="ARBA00023136"/>
    </source>
</evidence>
<dbReference type="KEGG" id="glj:GKIL_3258"/>
<dbReference type="HAMAP" id="MF_00437">
    <property type="entry name" value="Ycf4"/>
    <property type="match status" value="1"/>
</dbReference>
<dbReference type="Pfam" id="PF02392">
    <property type="entry name" value="Ycf4"/>
    <property type="match status" value="1"/>
</dbReference>
<evidence type="ECO:0000256" key="3">
    <source>
        <dbReference type="ARBA" id="ARBA00008198"/>
    </source>
</evidence>
<evidence type="ECO:0000256" key="6">
    <source>
        <dbReference type="ARBA" id="ARBA00022692"/>
    </source>
</evidence>
<evidence type="ECO:0000313" key="11">
    <source>
        <dbReference type="Proteomes" id="UP000017396"/>
    </source>
</evidence>
<protein>
    <recommendedName>
        <fullName evidence="4 9">Photosystem I assembly protein Ycf4</fullName>
    </recommendedName>
</protein>
<reference evidence="10 11" key="1">
    <citation type="journal article" date="2013" name="PLoS ONE">
        <title>Cultivation and Complete Genome Sequencing of Gloeobacter kilaueensis sp. nov., from a Lava Cave in Kilauea Caldera, Hawai'i.</title>
        <authorList>
            <person name="Saw J.H."/>
            <person name="Schatz M."/>
            <person name="Brown M.V."/>
            <person name="Kunkel D.D."/>
            <person name="Foster J.S."/>
            <person name="Shick H."/>
            <person name="Christensen S."/>
            <person name="Hou S."/>
            <person name="Wan X."/>
            <person name="Donachie S.P."/>
        </authorList>
    </citation>
    <scope>NUCLEOTIDE SEQUENCE [LARGE SCALE GENOMIC DNA]</scope>
    <source>
        <strain evidence="11">JS</strain>
    </source>
</reference>
<evidence type="ECO:0000256" key="7">
    <source>
        <dbReference type="ARBA" id="ARBA00022989"/>
    </source>
</evidence>
<dbReference type="InterPro" id="IPR003359">
    <property type="entry name" value="PSI_Ycf4_assembly"/>
</dbReference>
<keyword evidence="5 9" id="KW-0602">Photosynthesis</keyword>
<comment type="function">
    <text evidence="1 9">Seems to be required for the assembly of the photosystem I complex.</text>
</comment>
<dbReference type="GO" id="GO:0009522">
    <property type="term" value="C:photosystem I"/>
    <property type="evidence" value="ECO:0007669"/>
    <property type="project" value="InterPro"/>
</dbReference>
<comment type="subcellular location">
    <subcellularLocation>
        <location evidence="9">Cell inner membrane</location>
        <topology evidence="9">Multi-pass membrane protein</topology>
    </subcellularLocation>
    <subcellularLocation>
        <location evidence="2">Membrane</location>
        <topology evidence="2">Multi-pass membrane protein</topology>
    </subcellularLocation>
</comment>
<evidence type="ECO:0000256" key="5">
    <source>
        <dbReference type="ARBA" id="ARBA00022531"/>
    </source>
</evidence>
<dbReference type="AlphaFoldDB" id="U5QPG8"/>
<accession>U5QPG8</accession>
<dbReference type="NCBIfam" id="NF002712">
    <property type="entry name" value="PRK02542.1"/>
    <property type="match status" value="1"/>
</dbReference>
<comment type="similarity">
    <text evidence="3 9">Belongs to the Ycf4 family.</text>
</comment>
<dbReference type="OrthoDB" id="7059574at2"/>
<name>U5QPG8_GLOK1</name>
<sequence length="188" mass="20534">MATPAIQQTDTLLRLEVPGSRRLSTYLVAIVLTLGGIGFLLAGLSPFLNTDLLPFTSTRDLSRFPQGVTLVFYGTAALLASLYYWMVIGLDVGSGYNEFDKAKKQVTIFRRGFPGKNRTIAIVHPLENVLGLKVQIKEGINPTRSYFLKLKGARDLRLSPVGQPPPLSSVEDQVSAIARFLNIGVEGI</sequence>
<evidence type="ECO:0000256" key="9">
    <source>
        <dbReference type="HAMAP-Rule" id="MF_00437"/>
    </source>
</evidence>
<dbReference type="GO" id="GO:0005886">
    <property type="term" value="C:plasma membrane"/>
    <property type="evidence" value="ECO:0007669"/>
    <property type="project" value="UniProtKB-SubCell"/>
</dbReference>
<evidence type="ECO:0000256" key="1">
    <source>
        <dbReference type="ARBA" id="ARBA00002862"/>
    </source>
</evidence>
<dbReference type="GO" id="GO:0015979">
    <property type="term" value="P:photosynthesis"/>
    <property type="evidence" value="ECO:0007669"/>
    <property type="project" value="UniProtKB-UniRule"/>
</dbReference>
<feature type="transmembrane region" description="Helical" evidence="9">
    <location>
        <begin position="64"/>
        <end position="85"/>
    </location>
</feature>
<dbReference type="EMBL" id="CP003587">
    <property type="protein sequence ID" value="AGY59504.1"/>
    <property type="molecule type" value="Genomic_DNA"/>
</dbReference>
<evidence type="ECO:0000256" key="4">
    <source>
        <dbReference type="ARBA" id="ARBA00015395"/>
    </source>
</evidence>
<dbReference type="RefSeq" id="WP_023174788.1">
    <property type="nucleotide sequence ID" value="NC_022600.1"/>
</dbReference>
<gene>
    <name evidence="9 10" type="primary">ycf4</name>
    <name evidence="10" type="ORF">GKIL_3258</name>
</gene>
<dbReference type="Proteomes" id="UP000017396">
    <property type="component" value="Chromosome"/>
</dbReference>
<keyword evidence="9" id="KW-0997">Cell inner membrane</keyword>
<feature type="transmembrane region" description="Helical" evidence="9">
    <location>
        <begin position="23"/>
        <end position="44"/>
    </location>
</feature>
<keyword evidence="11" id="KW-1185">Reference proteome</keyword>
<keyword evidence="8 9" id="KW-0472">Membrane</keyword>
<evidence type="ECO:0000256" key="2">
    <source>
        <dbReference type="ARBA" id="ARBA00004141"/>
    </source>
</evidence>
<keyword evidence="6 9" id="KW-0812">Transmembrane</keyword>
<keyword evidence="7 9" id="KW-1133">Transmembrane helix</keyword>
<proteinExistence type="inferred from homology"/>
<keyword evidence="9" id="KW-1003">Cell membrane</keyword>
<dbReference type="HOGENOM" id="CLU_095465_0_0_3"/>
<evidence type="ECO:0000313" key="10">
    <source>
        <dbReference type="EMBL" id="AGY59504.1"/>
    </source>
</evidence>
<dbReference type="STRING" id="1183438.GKIL_3258"/>